<comment type="caution">
    <text evidence="1">The sequence shown here is derived from an EMBL/GenBank/DDBJ whole genome shotgun (WGS) entry which is preliminary data.</text>
</comment>
<sequence>MKHGIALKPVTKNAYITVIKKTHKRFKAKGSGLTVLQNKPFIAASADTVLQSKHFIAASADLETECECCGKGICEIKCPESVKKTCPHLLTI</sequence>
<gene>
    <name evidence="1" type="ORF">DPMN_166701</name>
</gene>
<accession>A0A9D4IUE3</accession>
<dbReference type="Gene3D" id="3.90.320.10">
    <property type="match status" value="1"/>
</dbReference>
<protein>
    <submittedName>
        <fullName evidence="1">Uncharacterized protein</fullName>
    </submittedName>
</protein>
<name>A0A9D4IUE3_DREPO</name>
<keyword evidence="2" id="KW-1185">Reference proteome</keyword>
<dbReference type="InterPro" id="IPR011604">
    <property type="entry name" value="PDDEXK-like_dom_sf"/>
</dbReference>
<organism evidence="1 2">
    <name type="scientific">Dreissena polymorpha</name>
    <name type="common">Zebra mussel</name>
    <name type="synonym">Mytilus polymorpha</name>
    <dbReference type="NCBI Taxonomy" id="45954"/>
    <lineage>
        <taxon>Eukaryota</taxon>
        <taxon>Metazoa</taxon>
        <taxon>Spiralia</taxon>
        <taxon>Lophotrochozoa</taxon>
        <taxon>Mollusca</taxon>
        <taxon>Bivalvia</taxon>
        <taxon>Autobranchia</taxon>
        <taxon>Heteroconchia</taxon>
        <taxon>Euheterodonta</taxon>
        <taxon>Imparidentia</taxon>
        <taxon>Neoheterodontei</taxon>
        <taxon>Myida</taxon>
        <taxon>Dreissenoidea</taxon>
        <taxon>Dreissenidae</taxon>
        <taxon>Dreissena</taxon>
    </lineage>
</organism>
<reference evidence="1" key="1">
    <citation type="journal article" date="2019" name="bioRxiv">
        <title>The Genome of the Zebra Mussel, Dreissena polymorpha: A Resource for Invasive Species Research.</title>
        <authorList>
            <person name="McCartney M.A."/>
            <person name="Auch B."/>
            <person name="Kono T."/>
            <person name="Mallez S."/>
            <person name="Zhang Y."/>
            <person name="Obille A."/>
            <person name="Becker A."/>
            <person name="Abrahante J.E."/>
            <person name="Garbe J."/>
            <person name="Badalamenti J.P."/>
            <person name="Herman A."/>
            <person name="Mangelson H."/>
            <person name="Liachko I."/>
            <person name="Sullivan S."/>
            <person name="Sone E.D."/>
            <person name="Koren S."/>
            <person name="Silverstein K.A.T."/>
            <person name="Beckman K.B."/>
            <person name="Gohl D.M."/>
        </authorList>
    </citation>
    <scope>NUCLEOTIDE SEQUENCE</scope>
    <source>
        <strain evidence="1">Duluth1</strain>
        <tissue evidence="1">Whole animal</tissue>
    </source>
</reference>
<dbReference type="PANTHER" id="PTHR47526">
    <property type="entry name" value="ATP-DEPENDENT DNA HELICASE"/>
    <property type="match status" value="1"/>
</dbReference>
<dbReference type="Proteomes" id="UP000828390">
    <property type="component" value="Unassembled WGS sequence"/>
</dbReference>
<dbReference type="AlphaFoldDB" id="A0A9D4IUE3"/>
<evidence type="ECO:0000313" key="2">
    <source>
        <dbReference type="Proteomes" id="UP000828390"/>
    </source>
</evidence>
<reference evidence="1" key="2">
    <citation type="submission" date="2020-11" db="EMBL/GenBank/DDBJ databases">
        <authorList>
            <person name="McCartney M.A."/>
            <person name="Auch B."/>
            <person name="Kono T."/>
            <person name="Mallez S."/>
            <person name="Becker A."/>
            <person name="Gohl D.M."/>
            <person name="Silverstein K.A.T."/>
            <person name="Koren S."/>
            <person name="Bechman K.B."/>
            <person name="Herman A."/>
            <person name="Abrahante J.E."/>
            <person name="Garbe J."/>
        </authorList>
    </citation>
    <scope>NUCLEOTIDE SEQUENCE</scope>
    <source>
        <strain evidence="1">Duluth1</strain>
        <tissue evidence="1">Whole animal</tissue>
    </source>
</reference>
<evidence type="ECO:0000313" key="1">
    <source>
        <dbReference type="EMBL" id="KAH3788556.1"/>
    </source>
</evidence>
<dbReference type="EMBL" id="JAIWYP010000008">
    <property type="protein sequence ID" value="KAH3788556.1"/>
    <property type="molecule type" value="Genomic_DNA"/>
</dbReference>
<dbReference type="PANTHER" id="PTHR47526:SF3">
    <property type="entry name" value="PHD-TYPE DOMAIN-CONTAINING PROTEIN"/>
    <property type="match status" value="1"/>
</dbReference>
<proteinExistence type="predicted"/>